<evidence type="ECO:0000259" key="4">
    <source>
        <dbReference type="Pfam" id="PF24883"/>
    </source>
</evidence>
<feature type="domain" description="Fungal STAND N-terminal Goodbye" evidence="3">
    <location>
        <begin position="14"/>
        <end position="115"/>
    </location>
</feature>
<dbReference type="Proteomes" id="UP001521116">
    <property type="component" value="Unassembled WGS sequence"/>
</dbReference>
<feature type="domain" description="Nephrocystin 3-like N-terminal" evidence="4">
    <location>
        <begin position="249"/>
        <end position="319"/>
    </location>
</feature>
<evidence type="ECO:0000313" key="6">
    <source>
        <dbReference type="Proteomes" id="UP001521116"/>
    </source>
</evidence>
<evidence type="ECO:0000256" key="2">
    <source>
        <dbReference type="SAM" id="MobiDB-lite"/>
    </source>
</evidence>
<evidence type="ECO:0008006" key="7">
    <source>
        <dbReference type="Google" id="ProtNLM"/>
    </source>
</evidence>
<evidence type="ECO:0000313" key="5">
    <source>
        <dbReference type="EMBL" id="KAL1617144.1"/>
    </source>
</evidence>
<gene>
    <name evidence="5" type="ORF">SLS56_011112</name>
</gene>
<comment type="caution">
    <text evidence="5">The sequence shown here is derived from an EMBL/GenBank/DDBJ whole genome shotgun (WGS) entry which is preliminary data.</text>
</comment>
<name>A0ABR3SCK3_9PEZI</name>
<keyword evidence="1" id="KW-0677">Repeat</keyword>
<evidence type="ECO:0000259" key="3">
    <source>
        <dbReference type="Pfam" id="PF17109"/>
    </source>
</evidence>
<sequence length="399" mass="45014">MESELGDERLQELWRLVVKKYEDTTNEKLEQTHELTVEEMQERLSDISREGKGEIVKKSAETVFSVAQYAAEAASTVFPYASTVFGALTAIKSTVEDYRENFTKKRVLEKLDDAALNLTRIQAYMKMSQDGLEIDAALKASIVQLFTRILMLCMIYQKVEKDSRTLPGRAKNLLKAAIGYDGGIASHLSEIGVETDREISNNVAALRVSDTYAKNDRNLKKLQGYLEIGEAVPSWVVHQKKLESAHIEGMGEWLHKLPAFASWSDVENHSQEPVLVLRAGQGHGKSHLCSQVIHLLGSRRNAQHQNVSTSIAWYFFPKSGGGQSDSDMEEAEDTDWQPEEAKKQSSLRESLIALTWQLAQSDRAFQEHAARQFHARPHGFSKAVDIWNEVIFKFIKDSK</sequence>
<proteinExistence type="predicted"/>
<protein>
    <recommendedName>
        <fullName evidence="7">Fungal STAND N-terminal Goodbye domain-containing protein</fullName>
    </recommendedName>
</protein>
<accession>A0ABR3SCK3</accession>
<organism evidence="5 6">
    <name type="scientific">Neofusicoccum ribis</name>
    <dbReference type="NCBI Taxonomy" id="45134"/>
    <lineage>
        <taxon>Eukaryota</taxon>
        <taxon>Fungi</taxon>
        <taxon>Dikarya</taxon>
        <taxon>Ascomycota</taxon>
        <taxon>Pezizomycotina</taxon>
        <taxon>Dothideomycetes</taxon>
        <taxon>Dothideomycetes incertae sedis</taxon>
        <taxon>Botryosphaeriales</taxon>
        <taxon>Botryosphaeriaceae</taxon>
        <taxon>Neofusicoccum</taxon>
    </lineage>
</organism>
<feature type="compositionally biased region" description="Acidic residues" evidence="2">
    <location>
        <begin position="326"/>
        <end position="338"/>
    </location>
</feature>
<evidence type="ECO:0000256" key="1">
    <source>
        <dbReference type="ARBA" id="ARBA00022737"/>
    </source>
</evidence>
<dbReference type="Pfam" id="PF24883">
    <property type="entry name" value="NPHP3_N"/>
    <property type="match status" value="1"/>
</dbReference>
<dbReference type="EMBL" id="JAJVDC020000240">
    <property type="protein sequence ID" value="KAL1617144.1"/>
    <property type="molecule type" value="Genomic_DNA"/>
</dbReference>
<reference evidence="5 6" key="1">
    <citation type="submission" date="2024-02" db="EMBL/GenBank/DDBJ databases">
        <title>De novo assembly and annotation of 12 fungi associated with fruit tree decline syndrome in Ontario, Canada.</title>
        <authorList>
            <person name="Sulman M."/>
            <person name="Ellouze W."/>
            <person name="Ilyukhin E."/>
        </authorList>
    </citation>
    <scope>NUCLEOTIDE SEQUENCE [LARGE SCALE GENOMIC DNA]</scope>
    <source>
        <strain evidence="5 6">M1-105</strain>
    </source>
</reference>
<dbReference type="Pfam" id="PF17109">
    <property type="entry name" value="Goodbye"/>
    <property type="match status" value="1"/>
</dbReference>
<feature type="region of interest" description="Disordered" evidence="2">
    <location>
        <begin position="322"/>
        <end position="342"/>
    </location>
</feature>
<dbReference type="InterPro" id="IPR031350">
    <property type="entry name" value="Goodbye_dom"/>
</dbReference>
<dbReference type="InterPro" id="IPR056884">
    <property type="entry name" value="NPHP3-like_N"/>
</dbReference>
<keyword evidence="6" id="KW-1185">Reference proteome</keyword>